<feature type="transmembrane region" description="Helical" evidence="6">
    <location>
        <begin position="81"/>
        <end position="99"/>
    </location>
</feature>
<feature type="transmembrane region" description="Helical" evidence="6">
    <location>
        <begin position="111"/>
        <end position="130"/>
    </location>
</feature>
<dbReference type="InterPro" id="IPR004853">
    <property type="entry name" value="Sugar_P_trans_dom"/>
</dbReference>
<reference evidence="9" key="1">
    <citation type="submission" date="2023-10" db="EMBL/GenBank/DDBJ databases">
        <authorList>
            <person name="Chen Y."/>
            <person name="Shah S."/>
            <person name="Dougan E. K."/>
            <person name="Thang M."/>
            <person name="Chan C."/>
        </authorList>
    </citation>
    <scope>NUCLEOTIDE SEQUENCE [LARGE SCALE GENOMIC DNA]</scope>
</reference>
<feature type="domain" description="Sugar phosphate transporter" evidence="8">
    <location>
        <begin position="112"/>
        <end position="398"/>
    </location>
</feature>
<dbReference type="Pfam" id="PF03151">
    <property type="entry name" value="TPT"/>
    <property type="match status" value="1"/>
</dbReference>
<feature type="signal peptide" evidence="7">
    <location>
        <begin position="1"/>
        <end position="24"/>
    </location>
</feature>
<feature type="transmembrane region" description="Helical" evidence="6">
    <location>
        <begin position="358"/>
        <end position="377"/>
    </location>
</feature>
<dbReference type="PANTHER" id="PTHR11132">
    <property type="entry name" value="SOLUTE CARRIER FAMILY 35"/>
    <property type="match status" value="1"/>
</dbReference>
<gene>
    <name evidence="9" type="ORF">PCOR1329_LOCUS66373</name>
</gene>
<feature type="transmembrane region" description="Helical" evidence="6">
    <location>
        <begin position="327"/>
        <end position="346"/>
    </location>
</feature>
<keyword evidence="3 6" id="KW-1133">Transmembrane helix</keyword>
<keyword evidence="2 6" id="KW-0812">Transmembrane</keyword>
<evidence type="ECO:0000259" key="8">
    <source>
        <dbReference type="Pfam" id="PF03151"/>
    </source>
</evidence>
<feature type="transmembrane region" description="Helical" evidence="6">
    <location>
        <begin position="383"/>
        <end position="401"/>
    </location>
</feature>
<keyword evidence="4 6" id="KW-0472">Membrane</keyword>
<accession>A0ABN9WG90</accession>
<name>A0ABN9WG90_9DINO</name>
<dbReference type="EMBL" id="CAUYUJ010018546">
    <property type="protein sequence ID" value="CAK0884419.1"/>
    <property type="molecule type" value="Genomic_DNA"/>
</dbReference>
<feature type="transmembrane region" description="Helical" evidence="6">
    <location>
        <begin position="283"/>
        <end position="307"/>
    </location>
</feature>
<evidence type="ECO:0000313" key="10">
    <source>
        <dbReference type="Proteomes" id="UP001189429"/>
    </source>
</evidence>
<evidence type="ECO:0000256" key="6">
    <source>
        <dbReference type="SAM" id="Phobius"/>
    </source>
</evidence>
<feature type="transmembrane region" description="Helical" evidence="6">
    <location>
        <begin position="226"/>
        <end position="246"/>
    </location>
</feature>
<feature type="region of interest" description="Disordered" evidence="5">
    <location>
        <begin position="35"/>
        <end position="73"/>
    </location>
</feature>
<evidence type="ECO:0000256" key="2">
    <source>
        <dbReference type="ARBA" id="ARBA00022692"/>
    </source>
</evidence>
<protein>
    <recommendedName>
        <fullName evidence="8">Sugar phosphate transporter domain-containing protein</fullName>
    </recommendedName>
</protein>
<keyword evidence="10" id="KW-1185">Reference proteome</keyword>
<dbReference type="SUPFAM" id="SSF103481">
    <property type="entry name" value="Multidrug resistance efflux transporter EmrE"/>
    <property type="match status" value="1"/>
</dbReference>
<dbReference type="InterPro" id="IPR050186">
    <property type="entry name" value="TPT_transporter"/>
</dbReference>
<evidence type="ECO:0000313" key="9">
    <source>
        <dbReference type="EMBL" id="CAK0884419.1"/>
    </source>
</evidence>
<keyword evidence="7" id="KW-0732">Signal</keyword>
<evidence type="ECO:0000256" key="5">
    <source>
        <dbReference type="SAM" id="MobiDB-lite"/>
    </source>
</evidence>
<feature type="chain" id="PRO_5046612732" description="Sugar phosphate transporter domain-containing protein" evidence="7">
    <location>
        <begin position="25"/>
        <end position="422"/>
    </location>
</feature>
<comment type="caution">
    <text evidence="9">The sequence shown here is derived from an EMBL/GenBank/DDBJ whole genome shotgun (WGS) entry which is preliminary data.</text>
</comment>
<dbReference type="Proteomes" id="UP001189429">
    <property type="component" value="Unassembled WGS sequence"/>
</dbReference>
<evidence type="ECO:0000256" key="1">
    <source>
        <dbReference type="ARBA" id="ARBA00004141"/>
    </source>
</evidence>
<proteinExistence type="predicted"/>
<feature type="transmembrane region" description="Helical" evidence="6">
    <location>
        <begin position="172"/>
        <end position="191"/>
    </location>
</feature>
<evidence type="ECO:0000256" key="7">
    <source>
        <dbReference type="SAM" id="SignalP"/>
    </source>
</evidence>
<sequence length="422" mass="45553">MGGRWRISASKCVLLLIAARHVTGISLRIDAADSAPSTPGLDPSQTPLDPPASIQRRAAGNSSSVQDTSSHHVDPGLKLKGNLVMVVALLGTPLVLYLLRTDMLKQPSLVVILVVSALYIFASLAMNVLNKKAAKAFEGTCLLVIIQMLVSVVVIVCMEFDKMRLDKWADFLKWLIVPFAFAGMLGTSMFAFKEASLTTILIMRNILPILTFGFEKALFNQPESMCWKVVLSLAVTLAGSVLYGFVDISATNLGKMLILVNCAFTIVDRLVQAHLEKGNKDFSISISMCMLLNNGLGIVPMFALAIATGEIGHWGHSLTSADRKICTWFLVVMSGLCGASLGYVGLRTQQLVSGTTVLVMQNFNKLLVISIGMGIFHEHLTPMSLLGCLISLLGCFVYGYMRLPAEAKSKGELTAAAKPIKV</sequence>
<dbReference type="InterPro" id="IPR037185">
    <property type="entry name" value="EmrE-like"/>
</dbReference>
<evidence type="ECO:0000256" key="4">
    <source>
        <dbReference type="ARBA" id="ARBA00023136"/>
    </source>
</evidence>
<evidence type="ECO:0000256" key="3">
    <source>
        <dbReference type="ARBA" id="ARBA00022989"/>
    </source>
</evidence>
<comment type="subcellular location">
    <subcellularLocation>
        <location evidence="1">Membrane</location>
        <topology evidence="1">Multi-pass membrane protein</topology>
    </subcellularLocation>
</comment>
<organism evidence="9 10">
    <name type="scientific">Prorocentrum cordatum</name>
    <dbReference type="NCBI Taxonomy" id="2364126"/>
    <lineage>
        <taxon>Eukaryota</taxon>
        <taxon>Sar</taxon>
        <taxon>Alveolata</taxon>
        <taxon>Dinophyceae</taxon>
        <taxon>Prorocentrales</taxon>
        <taxon>Prorocentraceae</taxon>
        <taxon>Prorocentrum</taxon>
    </lineage>
</organism>
<feature type="transmembrane region" description="Helical" evidence="6">
    <location>
        <begin position="136"/>
        <end position="160"/>
    </location>
</feature>